<comment type="function">
    <text evidence="5">ATP-dependent carboxylate-amine ligase which exhibits weak glutamate--cysteine ligase activity.</text>
</comment>
<dbReference type="Pfam" id="PF04107">
    <property type="entry name" value="GCS2"/>
    <property type="match status" value="1"/>
</dbReference>
<keyword evidence="7" id="KW-1185">Reference proteome</keyword>
<dbReference type="Proteomes" id="UP001304769">
    <property type="component" value="Unassembled WGS sequence"/>
</dbReference>
<dbReference type="RefSeq" id="WP_323277727.1">
    <property type="nucleotide sequence ID" value="NZ_JAYGGQ010000001.1"/>
</dbReference>
<comment type="catalytic activity">
    <reaction evidence="4 5">
        <text>L-cysteine + L-glutamate + ATP = gamma-L-glutamyl-L-cysteine + ADP + phosphate + H(+)</text>
        <dbReference type="Rhea" id="RHEA:13285"/>
        <dbReference type="ChEBI" id="CHEBI:15378"/>
        <dbReference type="ChEBI" id="CHEBI:29985"/>
        <dbReference type="ChEBI" id="CHEBI:30616"/>
        <dbReference type="ChEBI" id="CHEBI:35235"/>
        <dbReference type="ChEBI" id="CHEBI:43474"/>
        <dbReference type="ChEBI" id="CHEBI:58173"/>
        <dbReference type="ChEBI" id="CHEBI:456216"/>
        <dbReference type="EC" id="6.3.2.2"/>
    </reaction>
</comment>
<evidence type="ECO:0000313" key="6">
    <source>
        <dbReference type="EMBL" id="MEA5453981.1"/>
    </source>
</evidence>
<gene>
    <name evidence="6" type="ORF">SPF06_04520</name>
</gene>
<evidence type="ECO:0000256" key="3">
    <source>
        <dbReference type="ARBA" id="ARBA00022840"/>
    </source>
</evidence>
<dbReference type="InterPro" id="IPR011793">
    <property type="entry name" value="YbdK"/>
</dbReference>
<evidence type="ECO:0000256" key="1">
    <source>
        <dbReference type="ARBA" id="ARBA00022598"/>
    </source>
</evidence>
<dbReference type="InterPro" id="IPR050141">
    <property type="entry name" value="GCL_type2/YbdK_subfam"/>
</dbReference>
<dbReference type="InterPro" id="IPR014746">
    <property type="entry name" value="Gln_synth/guanido_kin_cat_dom"/>
</dbReference>
<dbReference type="InterPro" id="IPR006336">
    <property type="entry name" value="GCS2"/>
</dbReference>
<sequence length="376" mass="40084">MRTFGVEEELLIVDPATGQPAALADRMLAVTGRPPDMVREFKLEQIEVQTPPCRDHDELLESLFAGRQLADRAARRCGGRVVALATSPLSSATTLTPDERFAHMDHEFRLTAREQLTCGLHVHVGVASPDEGVAVLDRIREWLPLFAALSANSPFWFGVATGYASYRTQAWNRWPSSGPQELYGSVAAYRERIAAMIATGSIFDEAMAYFDARLSRNHPTVEVRVPDVPLVAGDSALLAVLIRALVETTAREAADGVAPLGTPVAVLRLAAWRASRSGLDADLVHPVDGVPVPAGAAVEALMAYIAPVLRDGGEYARTELAVAELLARGPGERAQREAAGRGGLAAVVAMAISRTASPAGGWDDGARATLSVVPRV</sequence>
<keyword evidence="3 5" id="KW-0067">ATP-binding</keyword>
<dbReference type="NCBIfam" id="TIGR02050">
    <property type="entry name" value="gshA_cyan_rel"/>
    <property type="match status" value="1"/>
</dbReference>
<dbReference type="Gene3D" id="3.30.590.20">
    <property type="match status" value="1"/>
</dbReference>
<reference evidence="6 7" key="1">
    <citation type="submission" date="2023-12" db="EMBL/GenBank/DDBJ databases">
        <title>Sinomonas terricola sp. nov, isolated from litchi orchard soil in Guangdong, PR China.</title>
        <authorList>
            <person name="Jiaxin W."/>
            <person name="Yang Z."/>
            <person name="Honghui Z."/>
        </authorList>
    </citation>
    <scope>NUCLEOTIDE SEQUENCE [LARGE SCALE GENOMIC DNA]</scope>
    <source>
        <strain evidence="6 7">JGH33</strain>
    </source>
</reference>
<dbReference type="EC" id="6.3.2.2" evidence="5"/>
<comment type="similarity">
    <text evidence="5">Belongs to the glutamate--cysteine ligase type 2 family. YbdK subfamily.</text>
</comment>
<dbReference type="NCBIfam" id="NF010041">
    <property type="entry name" value="PRK13517.1-1"/>
    <property type="match status" value="1"/>
</dbReference>
<dbReference type="HAMAP" id="MF_01609">
    <property type="entry name" value="Glu_cys_ligase_2"/>
    <property type="match status" value="1"/>
</dbReference>
<organism evidence="6 7">
    <name type="scientific">Sinomonas terricola</name>
    <dbReference type="NCBI Taxonomy" id="3110330"/>
    <lineage>
        <taxon>Bacteria</taxon>
        <taxon>Bacillati</taxon>
        <taxon>Actinomycetota</taxon>
        <taxon>Actinomycetes</taxon>
        <taxon>Micrococcales</taxon>
        <taxon>Micrococcaceae</taxon>
        <taxon>Sinomonas</taxon>
    </lineage>
</organism>
<evidence type="ECO:0000256" key="2">
    <source>
        <dbReference type="ARBA" id="ARBA00022741"/>
    </source>
</evidence>
<comment type="caution">
    <text evidence="6">The sequence shown here is derived from an EMBL/GenBank/DDBJ whole genome shotgun (WGS) entry which is preliminary data.</text>
</comment>
<name>A0ABU5T4B1_9MICC</name>
<keyword evidence="1 5" id="KW-0436">Ligase</keyword>
<evidence type="ECO:0000256" key="5">
    <source>
        <dbReference type="HAMAP-Rule" id="MF_01609"/>
    </source>
</evidence>
<keyword evidence="2 5" id="KW-0547">Nucleotide-binding</keyword>
<dbReference type="PANTHER" id="PTHR36510">
    <property type="entry name" value="GLUTAMATE--CYSTEINE LIGASE 2-RELATED"/>
    <property type="match status" value="1"/>
</dbReference>
<protein>
    <recommendedName>
        <fullName evidence="5">Putative glutamate--cysteine ligase 2</fullName>
        <ecNumber evidence="5">6.3.2.2</ecNumber>
    </recommendedName>
    <alternativeName>
        <fullName evidence="5">Gamma-glutamylcysteine synthetase 2</fullName>
        <shortName evidence="5">GCS 2</shortName>
        <shortName evidence="5">Gamma-GCS 2</shortName>
    </alternativeName>
</protein>
<accession>A0ABU5T4B1</accession>
<dbReference type="EMBL" id="JAYGGQ010000001">
    <property type="protein sequence ID" value="MEA5453981.1"/>
    <property type="molecule type" value="Genomic_DNA"/>
</dbReference>
<proteinExistence type="inferred from homology"/>
<evidence type="ECO:0000313" key="7">
    <source>
        <dbReference type="Proteomes" id="UP001304769"/>
    </source>
</evidence>
<evidence type="ECO:0000256" key="4">
    <source>
        <dbReference type="ARBA" id="ARBA00048819"/>
    </source>
</evidence>
<dbReference type="SUPFAM" id="SSF55931">
    <property type="entry name" value="Glutamine synthetase/guanido kinase"/>
    <property type="match status" value="1"/>
</dbReference>
<dbReference type="GO" id="GO:0004357">
    <property type="term" value="F:glutamate-cysteine ligase activity"/>
    <property type="evidence" value="ECO:0007669"/>
    <property type="project" value="UniProtKB-EC"/>
</dbReference>
<dbReference type="PANTHER" id="PTHR36510:SF1">
    <property type="entry name" value="GLUTAMATE--CYSTEINE LIGASE 2-RELATED"/>
    <property type="match status" value="1"/>
</dbReference>